<reference evidence="1" key="1">
    <citation type="journal article" date="2020" name="Stud. Mycol.">
        <title>101 Dothideomycetes genomes: a test case for predicting lifestyles and emergence of pathogens.</title>
        <authorList>
            <person name="Haridas S."/>
            <person name="Albert R."/>
            <person name="Binder M."/>
            <person name="Bloem J."/>
            <person name="Labutti K."/>
            <person name="Salamov A."/>
            <person name="Andreopoulos B."/>
            <person name="Baker S."/>
            <person name="Barry K."/>
            <person name="Bills G."/>
            <person name="Bluhm B."/>
            <person name="Cannon C."/>
            <person name="Castanera R."/>
            <person name="Culley D."/>
            <person name="Daum C."/>
            <person name="Ezra D."/>
            <person name="Gonzalez J."/>
            <person name="Henrissat B."/>
            <person name="Kuo A."/>
            <person name="Liang C."/>
            <person name="Lipzen A."/>
            <person name="Lutzoni F."/>
            <person name="Magnuson J."/>
            <person name="Mondo S."/>
            <person name="Nolan M."/>
            <person name="Ohm R."/>
            <person name="Pangilinan J."/>
            <person name="Park H.-J."/>
            <person name="Ramirez L."/>
            <person name="Alfaro M."/>
            <person name="Sun H."/>
            <person name="Tritt A."/>
            <person name="Yoshinaga Y."/>
            <person name="Zwiers L.-H."/>
            <person name="Turgeon B."/>
            <person name="Goodwin S."/>
            <person name="Spatafora J."/>
            <person name="Crous P."/>
            <person name="Grigoriev I."/>
        </authorList>
    </citation>
    <scope>NUCLEOTIDE SEQUENCE</scope>
    <source>
        <strain evidence="1">ATCC 200398</strain>
    </source>
</reference>
<accession>A0ACB6R7K6</accession>
<name>A0ACB6R7K6_9PLEO</name>
<proteinExistence type="predicted"/>
<protein>
    <submittedName>
        <fullName evidence="1">Uncharacterized protein</fullName>
    </submittedName>
</protein>
<organism evidence="1 2">
    <name type="scientific">Lindgomyces ingoldianus</name>
    <dbReference type="NCBI Taxonomy" id="673940"/>
    <lineage>
        <taxon>Eukaryota</taxon>
        <taxon>Fungi</taxon>
        <taxon>Dikarya</taxon>
        <taxon>Ascomycota</taxon>
        <taxon>Pezizomycotina</taxon>
        <taxon>Dothideomycetes</taxon>
        <taxon>Pleosporomycetidae</taxon>
        <taxon>Pleosporales</taxon>
        <taxon>Lindgomycetaceae</taxon>
        <taxon>Lindgomyces</taxon>
    </lineage>
</organism>
<feature type="non-terminal residue" evidence="1">
    <location>
        <position position="1"/>
    </location>
</feature>
<dbReference type="EMBL" id="MU003496">
    <property type="protein sequence ID" value="KAF2475258.1"/>
    <property type="molecule type" value="Genomic_DNA"/>
</dbReference>
<comment type="caution">
    <text evidence="1">The sequence shown here is derived from an EMBL/GenBank/DDBJ whole genome shotgun (WGS) entry which is preliminary data.</text>
</comment>
<evidence type="ECO:0000313" key="1">
    <source>
        <dbReference type="EMBL" id="KAF2475258.1"/>
    </source>
</evidence>
<gene>
    <name evidence="1" type="ORF">BDR25DRAFT_213265</name>
</gene>
<keyword evidence="2" id="KW-1185">Reference proteome</keyword>
<dbReference type="Proteomes" id="UP000799755">
    <property type="component" value="Unassembled WGS sequence"/>
</dbReference>
<sequence length="131" mass="15126">SKVLAAQCFPPDVRKTYAALSDWGDGRPLIEEKAHKQQYITKEEEKALVTFLLLMSDLAQSVRIKYIPSLAFSITRWRSSATTDTDTDNAIKSPGKNWARSFEKRHQELKARRVRAIDWKRHGHNTYPKIV</sequence>
<evidence type="ECO:0000313" key="2">
    <source>
        <dbReference type="Proteomes" id="UP000799755"/>
    </source>
</evidence>